<organism evidence="2 3">
    <name type="scientific">Panicum miliaceum</name>
    <name type="common">Proso millet</name>
    <name type="synonym">Broomcorn millet</name>
    <dbReference type="NCBI Taxonomy" id="4540"/>
    <lineage>
        <taxon>Eukaryota</taxon>
        <taxon>Viridiplantae</taxon>
        <taxon>Streptophyta</taxon>
        <taxon>Embryophyta</taxon>
        <taxon>Tracheophyta</taxon>
        <taxon>Spermatophyta</taxon>
        <taxon>Magnoliopsida</taxon>
        <taxon>Liliopsida</taxon>
        <taxon>Poales</taxon>
        <taxon>Poaceae</taxon>
        <taxon>PACMAD clade</taxon>
        <taxon>Panicoideae</taxon>
        <taxon>Panicodae</taxon>
        <taxon>Paniceae</taxon>
        <taxon>Panicinae</taxon>
        <taxon>Panicum</taxon>
        <taxon>Panicum sect. Panicum</taxon>
    </lineage>
</organism>
<evidence type="ECO:0000313" key="3">
    <source>
        <dbReference type="Proteomes" id="UP000275267"/>
    </source>
</evidence>
<dbReference type="OrthoDB" id="696230at2759"/>
<proteinExistence type="predicted"/>
<dbReference type="Proteomes" id="UP000275267">
    <property type="component" value="Unassembled WGS sequence"/>
</dbReference>
<evidence type="ECO:0000313" key="2">
    <source>
        <dbReference type="EMBL" id="RLN07243.1"/>
    </source>
</evidence>
<reference evidence="3" key="1">
    <citation type="journal article" date="2019" name="Nat. Commun.">
        <title>The genome of broomcorn millet.</title>
        <authorList>
            <person name="Zou C."/>
            <person name="Miki D."/>
            <person name="Li D."/>
            <person name="Tang Q."/>
            <person name="Xiao L."/>
            <person name="Rajput S."/>
            <person name="Deng P."/>
            <person name="Jia W."/>
            <person name="Huang R."/>
            <person name="Zhang M."/>
            <person name="Sun Y."/>
            <person name="Hu J."/>
            <person name="Fu X."/>
            <person name="Schnable P.S."/>
            <person name="Li F."/>
            <person name="Zhang H."/>
            <person name="Feng B."/>
            <person name="Zhu X."/>
            <person name="Liu R."/>
            <person name="Schnable J.C."/>
            <person name="Zhu J.-K."/>
            <person name="Zhang H."/>
        </authorList>
    </citation>
    <scope>NUCLEOTIDE SEQUENCE [LARGE SCALE GENOMIC DNA]</scope>
</reference>
<dbReference type="AlphaFoldDB" id="A0A3L6RQ06"/>
<protein>
    <recommendedName>
        <fullName evidence="4">Myb/SANT-like domain-containing protein</fullName>
    </recommendedName>
</protein>
<feature type="region of interest" description="Disordered" evidence="1">
    <location>
        <begin position="131"/>
        <end position="152"/>
    </location>
</feature>
<accession>A0A3L6RQ06</accession>
<feature type="compositionally biased region" description="Acidic residues" evidence="1">
    <location>
        <begin position="90"/>
        <end position="101"/>
    </location>
</feature>
<evidence type="ECO:0008006" key="4">
    <source>
        <dbReference type="Google" id="ProtNLM"/>
    </source>
</evidence>
<dbReference type="PANTHER" id="PTHR47069">
    <property type="match status" value="1"/>
</dbReference>
<feature type="region of interest" description="Disordered" evidence="1">
    <location>
        <begin position="83"/>
        <end position="110"/>
    </location>
</feature>
<evidence type="ECO:0000256" key="1">
    <source>
        <dbReference type="SAM" id="MobiDB-lite"/>
    </source>
</evidence>
<dbReference type="STRING" id="4540.A0A3L6RQ06"/>
<sequence>MDSNHAHWDPAVTSFFLNLCIAEKDKFNWNKQGEKYGPMFTNRQMRNKLRGLKLRYNNCLNLQNSSGLGRNKTTSGVEAEDEWFQPTDGSQDDIQDCSEPDDTTKGAPPPFCEQLDILFGSRPDRGSFMWAGGISESNTPPTYEPAGTSGKRASMDNEAAVRQLSDQWVQSNAENDVYASELDYKWTYLHGIQIIVVTYHIHLLAAGNHDL</sequence>
<comment type="caution">
    <text evidence="2">The sequence shown here is derived from an EMBL/GenBank/DDBJ whole genome shotgun (WGS) entry which is preliminary data.</text>
</comment>
<dbReference type="EMBL" id="PQIB02000007">
    <property type="protein sequence ID" value="RLN07243.1"/>
    <property type="molecule type" value="Genomic_DNA"/>
</dbReference>
<keyword evidence="3" id="KW-1185">Reference proteome</keyword>
<gene>
    <name evidence="2" type="ORF">C2845_PM11G16360</name>
</gene>
<name>A0A3L6RQ06_PANMI</name>
<dbReference type="PANTHER" id="PTHR47069:SF11">
    <property type="entry name" value="OS04G0275550 PROTEIN"/>
    <property type="match status" value="1"/>
</dbReference>